<dbReference type="PANTHER" id="PTHR34512">
    <property type="entry name" value="CELL SURFACE PROTEIN"/>
    <property type="match status" value="1"/>
</dbReference>
<reference evidence="3 4" key="1">
    <citation type="submission" date="2012-11" db="EMBL/GenBank/DDBJ databases">
        <title>FINISHED of Natronococcus occultus SP4, DSM 3396.</title>
        <authorList>
            <consortium name="DOE Joint Genome Institute"/>
            <person name="Eisen J."/>
            <person name="Huntemann M."/>
            <person name="Wei C.-L."/>
            <person name="Han J."/>
            <person name="Detter J.C."/>
            <person name="Han C."/>
            <person name="Tapia R."/>
            <person name="Chen A."/>
            <person name="Kyrpides N."/>
            <person name="Mavromatis K."/>
            <person name="Markowitz V."/>
            <person name="Szeto E."/>
            <person name="Ivanova N."/>
            <person name="Mikhailova N."/>
            <person name="Ovchinnikova G."/>
            <person name="Pagani I."/>
            <person name="Pati A."/>
            <person name="Goodwin L."/>
            <person name="Nordberg H.P."/>
            <person name="Cantor M.N."/>
            <person name="Hua S.X."/>
            <person name="Woyke T."/>
            <person name="Eisen J."/>
            <person name="Klenk H.-P."/>
            <person name="Klenk H.-P."/>
        </authorList>
    </citation>
    <scope>NUCLEOTIDE SEQUENCE [LARGE SCALE GENOMIC DNA]</scope>
    <source>
        <strain evidence="3 4">SP4</strain>
    </source>
</reference>
<dbReference type="Proteomes" id="UP000010878">
    <property type="component" value="Chromosome"/>
</dbReference>
<evidence type="ECO:0000313" key="3">
    <source>
        <dbReference type="EMBL" id="AGB39530.1"/>
    </source>
</evidence>
<dbReference type="AlphaFoldDB" id="L0K4P6"/>
<dbReference type="PANTHER" id="PTHR34512:SF30">
    <property type="entry name" value="OUTER MEMBRANE PROTEIN ASSEMBLY FACTOR BAMB"/>
    <property type="match status" value="1"/>
</dbReference>
<dbReference type="SUPFAM" id="SSF50998">
    <property type="entry name" value="Quinoprotein alcohol dehydrogenase-like"/>
    <property type="match status" value="2"/>
</dbReference>
<dbReference type="SMART" id="SM00564">
    <property type="entry name" value="PQQ"/>
    <property type="match status" value="4"/>
</dbReference>
<dbReference type="InterPro" id="IPR018391">
    <property type="entry name" value="PQQ_b-propeller_rpt"/>
</dbReference>
<dbReference type="InterPro" id="IPR011047">
    <property type="entry name" value="Quinoprotein_ADH-like_sf"/>
</dbReference>
<dbReference type="InterPro" id="IPR015943">
    <property type="entry name" value="WD40/YVTN_repeat-like_dom_sf"/>
</dbReference>
<dbReference type="RefSeq" id="WP_015322964.1">
    <property type="nucleotide sequence ID" value="NC_019974.1"/>
</dbReference>
<evidence type="ECO:0000259" key="2">
    <source>
        <dbReference type="Pfam" id="PF13360"/>
    </source>
</evidence>
<dbReference type="GeneID" id="14402755"/>
<dbReference type="EMBL" id="CP003929">
    <property type="protein sequence ID" value="AGB39530.1"/>
    <property type="molecule type" value="Genomic_DNA"/>
</dbReference>
<feature type="domain" description="Pyrrolo-quinoline quinone repeat" evidence="2">
    <location>
        <begin position="93"/>
        <end position="372"/>
    </location>
</feature>
<feature type="region of interest" description="Disordered" evidence="1">
    <location>
        <begin position="26"/>
        <end position="53"/>
    </location>
</feature>
<gene>
    <name evidence="3" type="ORF">Natoc_3825</name>
</gene>
<accession>L0K4P6</accession>
<dbReference type="eggNOG" id="arCOG02556">
    <property type="taxonomic scope" value="Archaea"/>
</dbReference>
<evidence type="ECO:0000256" key="1">
    <source>
        <dbReference type="SAM" id="MobiDB-lite"/>
    </source>
</evidence>
<dbReference type="PROSITE" id="PS51318">
    <property type="entry name" value="TAT"/>
    <property type="match status" value="1"/>
</dbReference>
<dbReference type="Gene3D" id="2.130.10.10">
    <property type="entry name" value="YVTN repeat-like/Quinoprotein amine dehydrogenase"/>
    <property type="match status" value="1"/>
</dbReference>
<proteinExistence type="predicted"/>
<keyword evidence="4" id="KW-1185">Reference proteome</keyword>
<dbReference type="Gene3D" id="2.40.10.480">
    <property type="match status" value="2"/>
</dbReference>
<dbReference type="InterPro" id="IPR002372">
    <property type="entry name" value="PQQ_rpt_dom"/>
</dbReference>
<evidence type="ECO:0000313" key="4">
    <source>
        <dbReference type="Proteomes" id="UP000010878"/>
    </source>
</evidence>
<protein>
    <submittedName>
        <fullName evidence="3">PQQ repeat protein</fullName>
    </submittedName>
</protein>
<sequence>MGEWNRRSVMVSSAALATGTALAAAGTSSANDSPAASVPTEPSGWSSHGGTIGNCRHVPATDGFERPDTIAWRYDHSGPAAAVDGAVYLQTEGELHSLDASDGSRRWIADGIDAAGTPAVVGGVVYVAGEGVTAFDAETGDRHWNVSFDGAKAVSAPVVANGTVYTSADGTLRALDAETGDRRWERETVDVAFDGESETGPGEVAYGFHSSDGTVAVADDTVWALLDEERTEDGADADAVAALDPATGEVLGATHLSSGRIASGLAATEDALFVETPSEEGVVVLDPGSREVVDTVSDAFDSAAVGGTAVTHGRHTLSSTGADAPWNDRETHAYGKPTIVGDLVVVAHSRCGRSSPDELVGFDLEDGSERWTFAFDDRHWCDGFPIDAVVEGETIYVDRDGQLTAVRPS</sequence>
<dbReference type="HOGENOM" id="CLU_037096_0_0_2"/>
<dbReference type="Pfam" id="PF13360">
    <property type="entry name" value="PQQ_2"/>
    <property type="match status" value="1"/>
</dbReference>
<dbReference type="KEGG" id="nou:Natoc_3825"/>
<organism evidence="3 4">
    <name type="scientific">Natronococcus occultus SP4</name>
    <dbReference type="NCBI Taxonomy" id="694430"/>
    <lineage>
        <taxon>Archaea</taxon>
        <taxon>Methanobacteriati</taxon>
        <taxon>Methanobacteriota</taxon>
        <taxon>Stenosarchaea group</taxon>
        <taxon>Halobacteria</taxon>
        <taxon>Halobacteriales</taxon>
        <taxon>Natrialbaceae</taxon>
        <taxon>Natronococcus</taxon>
    </lineage>
</organism>
<dbReference type="InterPro" id="IPR006311">
    <property type="entry name" value="TAT_signal"/>
</dbReference>
<dbReference type="STRING" id="694430.Natoc_3825"/>
<name>L0K4P6_9EURY</name>